<dbReference type="AlphaFoldDB" id="A0A815RM02"/>
<dbReference type="SMART" id="SM00212">
    <property type="entry name" value="UBCc"/>
    <property type="match status" value="1"/>
</dbReference>
<evidence type="ECO:0000313" key="4">
    <source>
        <dbReference type="Proteomes" id="UP000663864"/>
    </source>
</evidence>
<gene>
    <name evidence="3" type="ORF">JBS370_LOCUS24319</name>
    <name evidence="2" type="ORF">ZHD862_LOCUS36470</name>
</gene>
<sequence length="156" mass="17879">MASDTSFPPIVPNRQVRRLQRDLDAAVDNPLPFIREQELLVDDGLNVVTGIMTGPENSPYAGGYFRFVIKFPPEYPFKPPDFFFKTPICHPNVHSETGIAWHDELYYTWAPNITLSQIFTSMHSLLAQPNYKVPLSDKNLPNKSPEKARLWTQQYA</sequence>
<dbReference type="PANTHER" id="PTHR24068">
    <property type="entry name" value="UBIQUITIN-CONJUGATING ENZYME E2"/>
    <property type="match status" value="1"/>
</dbReference>
<dbReference type="Proteomes" id="UP000663864">
    <property type="component" value="Unassembled WGS sequence"/>
</dbReference>
<reference evidence="2" key="1">
    <citation type="submission" date="2021-02" db="EMBL/GenBank/DDBJ databases">
        <authorList>
            <person name="Nowell W R."/>
        </authorList>
    </citation>
    <scope>NUCLEOTIDE SEQUENCE</scope>
</reference>
<dbReference type="Proteomes" id="UP000663836">
    <property type="component" value="Unassembled WGS sequence"/>
</dbReference>
<dbReference type="Gene3D" id="3.10.110.10">
    <property type="entry name" value="Ubiquitin Conjugating Enzyme"/>
    <property type="match status" value="1"/>
</dbReference>
<dbReference type="SUPFAM" id="SSF54495">
    <property type="entry name" value="UBC-like"/>
    <property type="match status" value="1"/>
</dbReference>
<dbReference type="InterPro" id="IPR016135">
    <property type="entry name" value="UBQ-conjugating_enzyme/RWD"/>
</dbReference>
<dbReference type="PROSITE" id="PS50127">
    <property type="entry name" value="UBC_2"/>
    <property type="match status" value="1"/>
</dbReference>
<evidence type="ECO:0000313" key="2">
    <source>
        <dbReference type="EMBL" id="CAF1478871.1"/>
    </source>
</evidence>
<evidence type="ECO:0000313" key="3">
    <source>
        <dbReference type="EMBL" id="CAF3965260.1"/>
    </source>
</evidence>
<dbReference type="EMBL" id="CAJNOT010005947">
    <property type="protein sequence ID" value="CAF1478871.1"/>
    <property type="molecule type" value="Genomic_DNA"/>
</dbReference>
<protein>
    <recommendedName>
        <fullName evidence="1">UBC core domain-containing protein</fullName>
    </recommendedName>
</protein>
<accession>A0A815RM02</accession>
<evidence type="ECO:0000259" key="1">
    <source>
        <dbReference type="PROSITE" id="PS50127"/>
    </source>
</evidence>
<proteinExistence type="predicted"/>
<comment type="caution">
    <text evidence="2">The sequence shown here is derived from an EMBL/GenBank/DDBJ whole genome shotgun (WGS) entry which is preliminary data.</text>
</comment>
<dbReference type="Pfam" id="PF00179">
    <property type="entry name" value="UQ_con"/>
    <property type="match status" value="1"/>
</dbReference>
<dbReference type="CDD" id="cd00195">
    <property type="entry name" value="UBCc_UEV"/>
    <property type="match status" value="1"/>
</dbReference>
<organism evidence="2 4">
    <name type="scientific">Rotaria sordida</name>
    <dbReference type="NCBI Taxonomy" id="392033"/>
    <lineage>
        <taxon>Eukaryota</taxon>
        <taxon>Metazoa</taxon>
        <taxon>Spiralia</taxon>
        <taxon>Gnathifera</taxon>
        <taxon>Rotifera</taxon>
        <taxon>Eurotatoria</taxon>
        <taxon>Bdelloidea</taxon>
        <taxon>Philodinida</taxon>
        <taxon>Philodinidae</taxon>
        <taxon>Rotaria</taxon>
    </lineage>
</organism>
<feature type="domain" description="UBC core" evidence="1">
    <location>
        <begin position="14"/>
        <end position="156"/>
    </location>
</feature>
<dbReference type="EMBL" id="CAJOBD010003776">
    <property type="protein sequence ID" value="CAF3965260.1"/>
    <property type="molecule type" value="Genomic_DNA"/>
</dbReference>
<dbReference type="InterPro" id="IPR000608">
    <property type="entry name" value="UBC"/>
</dbReference>
<name>A0A815RM02_9BILA</name>